<dbReference type="Proteomes" id="UP000823775">
    <property type="component" value="Unassembled WGS sequence"/>
</dbReference>
<reference evidence="2 3" key="1">
    <citation type="journal article" date="2021" name="BMC Genomics">
        <title>Datura genome reveals duplications of psychoactive alkaloid biosynthetic genes and high mutation rate following tissue culture.</title>
        <authorList>
            <person name="Rajewski A."/>
            <person name="Carter-House D."/>
            <person name="Stajich J."/>
            <person name="Litt A."/>
        </authorList>
    </citation>
    <scope>NUCLEOTIDE SEQUENCE [LARGE SCALE GENOMIC DNA]</scope>
    <source>
        <strain evidence="2">AR-01</strain>
    </source>
</reference>
<keyword evidence="3" id="KW-1185">Reference proteome</keyword>
<evidence type="ECO:0000256" key="1">
    <source>
        <dbReference type="SAM" id="MobiDB-lite"/>
    </source>
</evidence>
<gene>
    <name evidence="2" type="ORF">HAX54_048428</name>
</gene>
<feature type="compositionally biased region" description="Polar residues" evidence="1">
    <location>
        <begin position="1"/>
        <end position="21"/>
    </location>
</feature>
<accession>A0ABS8RHC1</accession>
<organism evidence="2 3">
    <name type="scientific">Datura stramonium</name>
    <name type="common">Jimsonweed</name>
    <name type="synonym">Common thornapple</name>
    <dbReference type="NCBI Taxonomy" id="4076"/>
    <lineage>
        <taxon>Eukaryota</taxon>
        <taxon>Viridiplantae</taxon>
        <taxon>Streptophyta</taxon>
        <taxon>Embryophyta</taxon>
        <taxon>Tracheophyta</taxon>
        <taxon>Spermatophyta</taxon>
        <taxon>Magnoliopsida</taxon>
        <taxon>eudicotyledons</taxon>
        <taxon>Gunneridae</taxon>
        <taxon>Pentapetalae</taxon>
        <taxon>asterids</taxon>
        <taxon>lamiids</taxon>
        <taxon>Solanales</taxon>
        <taxon>Solanaceae</taxon>
        <taxon>Solanoideae</taxon>
        <taxon>Datureae</taxon>
        <taxon>Datura</taxon>
    </lineage>
</organism>
<feature type="compositionally biased region" description="Basic and acidic residues" evidence="1">
    <location>
        <begin position="25"/>
        <end position="35"/>
    </location>
</feature>
<dbReference type="EMBL" id="JACEIK010000008">
    <property type="protein sequence ID" value="MCD7446230.1"/>
    <property type="molecule type" value="Genomic_DNA"/>
</dbReference>
<name>A0ABS8RHC1_DATST</name>
<evidence type="ECO:0000313" key="3">
    <source>
        <dbReference type="Proteomes" id="UP000823775"/>
    </source>
</evidence>
<feature type="region of interest" description="Disordered" evidence="1">
    <location>
        <begin position="1"/>
        <end position="47"/>
    </location>
</feature>
<sequence length="198" mass="22766">MEQSRKQAQNTSEVQVQNKYNALQLEREQENKETHSSISSSGGNIEKETEINNGFGRIKNCSDTYEEFGCLNNVQFDLQSIAPDESLSYVLDLMLWLTFLYVPKLQPCDVLCAGIQSSSYSRDGIVSLSADKVSKESRWIVLPKPKWLFCHLWRKRLAVGRGSDLDWLRSEGSRRIEWSFLFIMLPNFRSVMDRVGSL</sequence>
<protein>
    <submittedName>
        <fullName evidence="2">Uncharacterized protein</fullName>
    </submittedName>
</protein>
<proteinExistence type="predicted"/>
<evidence type="ECO:0000313" key="2">
    <source>
        <dbReference type="EMBL" id="MCD7446230.1"/>
    </source>
</evidence>
<comment type="caution">
    <text evidence="2">The sequence shown here is derived from an EMBL/GenBank/DDBJ whole genome shotgun (WGS) entry which is preliminary data.</text>
</comment>